<evidence type="ECO:0000313" key="3">
    <source>
        <dbReference type="Proteomes" id="UP000009170"/>
    </source>
</evidence>
<proteinExistence type="predicted"/>
<dbReference type="PANTHER" id="PTHR36403">
    <property type="entry name" value="PROTEIN COFACTOR ASSEMBLY OF COMPLEX C SUBUNIT B CCB2, CHLOROPLASTIC"/>
    <property type="match status" value="1"/>
</dbReference>
<evidence type="ECO:0000313" key="1">
    <source>
        <dbReference type="EMBL" id="CEF98860.1"/>
    </source>
</evidence>
<dbReference type="Pfam" id="PF11152">
    <property type="entry name" value="CCB2_CCB4"/>
    <property type="match status" value="1"/>
</dbReference>
<dbReference type="STRING" id="70448.A0A090M3Q4"/>
<dbReference type="InterPro" id="IPR044970">
    <property type="entry name" value="CCB2"/>
</dbReference>
<organism evidence="1 3">
    <name type="scientific">Ostreococcus tauri</name>
    <name type="common">Marine green alga</name>
    <dbReference type="NCBI Taxonomy" id="70448"/>
    <lineage>
        <taxon>Eukaryota</taxon>
        <taxon>Viridiplantae</taxon>
        <taxon>Chlorophyta</taxon>
        <taxon>Mamiellophyceae</taxon>
        <taxon>Mamiellales</taxon>
        <taxon>Bathycoccaceae</taxon>
        <taxon>Ostreococcus</taxon>
    </lineage>
</organism>
<evidence type="ECO:0000313" key="2">
    <source>
        <dbReference type="EMBL" id="OUS47228.1"/>
    </source>
</evidence>
<accession>A0A1Y5ICC2</accession>
<dbReference type="Proteomes" id="UP000195557">
    <property type="component" value="Unassembled WGS sequence"/>
</dbReference>
<dbReference type="InterPro" id="IPR021325">
    <property type="entry name" value="CCB2/CCB4"/>
</dbReference>
<dbReference type="EMBL" id="CAID01000007">
    <property type="protein sequence ID" value="CEF98860.1"/>
    <property type="molecule type" value="Genomic_DNA"/>
</dbReference>
<dbReference type="Proteomes" id="UP000009170">
    <property type="component" value="Unassembled WGS sequence"/>
</dbReference>
<accession>A0A090M3Q4</accession>
<gene>
    <name evidence="2" type="ORF">BE221DRAFT_190741</name>
    <name evidence="1" type="ORF">OT_ostta07g04220</name>
</gene>
<dbReference type="GO" id="GO:0010190">
    <property type="term" value="P:cytochrome b6f complex assembly"/>
    <property type="evidence" value="ECO:0007669"/>
    <property type="project" value="InterPro"/>
</dbReference>
<dbReference type="FunCoup" id="A0A090M3Q4">
    <property type="interactions" value="281"/>
</dbReference>
<keyword evidence="3" id="KW-1185">Reference proteome</keyword>
<reference evidence="2" key="3">
    <citation type="submission" date="2017-04" db="EMBL/GenBank/DDBJ databases">
        <title>Population genomics of picophytoplankton unveils novel chromosome hypervariability.</title>
        <authorList>
            <consortium name="DOE Joint Genome Institute"/>
            <person name="Blanc-Mathieu R."/>
            <person name="Krasovec M."/>
            <person name="Hebrard M."/>
            <person name="Yau S."/>
            <person name="Desgranges E."/>
            <person name="Martin J."/>
            <person name="Schackwitz W."/>
            <person name="Kuo A."/>
            <person name="Salin G."/>
            <person name="Donnadieu C."/>
            <person name="Desdevises Y."/>
            <person name="Sanchez-Ferandin S."/>
            <person name="Moreau H."/>
            <person name="Rivals E."/>
            <person name="Grigoriev I.V."/>
            <person name="Grimsley N."/>
            <person name="Eyre-Walker A."/>
            <person name="Piganeau G."/>
        </authorList>
    </citation>
    <scope>NUCLEOTIDE SEQUENCE [LARGE SCALE GENOMIC DNA]</scope>
    <source>
        <strain evidence="2">RCC 1115</strain>
    </source>
</reference>
<accession>A0A454XQN7</accession>
<dbReference type="AlphaFoldDB" id="A0A090M3Q4"/>
<dbReference type="InParanoid" id="A0A090M3Q4"/>
<dbReference type="EMBL" id="KZ155778">
    <property type="protein sequence ID" value="OUS47228.1"/>
    <property type="molecule type" value="Genomic_DNA"/>
</dbReference>
<protein>
    <submittedName>
        <fullName evidence="1">Uncharacterized protein</fullName>
    </submittedName>
</protein>
<reference evidence="1" key="2">
    <citation type="journal article" date="2014" name="BMC Genomics">
        <title>An improved genome of the model marine alga Ostreococcus tauri unfolds by assessing Illumina de novo assemblies.</title>
        <authorList>
            <person name="Blanc-Mathieu R."/>
            <person name="Verhelst B."/>
            <person name="Derelle E."/>
            <person name="Rombauts S."/>
            <person name="Bouget F.Y."/>
            <person name="Carre I."/>
            <person name="Chateau A."/>
            <person name="Eyre-Walker A."/>
            <person name="Grimsley N."/>
            <person name="Moreau H."/>
            <person name="Piegu B."/>
            <person name="Rivals E."/>
            <person name="Schackwitz W."/>
            <person name="Van de Peer Y."/>
            <person name="Piganeau G."/>
        </authorList>
    </citation>
    <scope>NUCLEOTIDE SEQUENCE</scope>
    <source>
        <strain evidence="1">RCC4221</strain>
    </source>
</reference>
<sequence length="306" mass="32307">MATKATTTVRATFKATNRRDRGCGGVAKTEQSRRREQITRTSIRTSTRLRALESDEDEFAVFRFTLGSDVLSDDDVPRAVGALGGLALCANGATSGAAAAGDALARSEIIGAMLVLGCLIAPTIGAYVKRNEDGAIGGGGRADSGDDASGSSTFALDERASERASEDLAWASYAVLTNTLACGVMYVDADGVARVARGRLRSRSDGRLDESKSEALARATSAFAASSLGREGGTFDTYLSSRREIDKEGANEWEFLPPDAECVFACRPADAKGVVVAWSLSARAFGKKDRAWLDALALKLDRHSFS</sequence>
<dbReference type="PANTHER" id="PTHR36403:SF1">
    <property type="entry name" value="PROTEIN COFACTOR ASSEMBLY OF COMPLEX C SUBUNIT B CCB2, CHLOROPLASTIC"/>
    <property type="match status" value="1"/>
</dbReference>
<name>A0A090M3Q4_OSTTA</name>
<reference evidence="1 3" key="1">
    <citation type="journal article" date="2006" name="Proc. Natl. Acad. Sci. U.S.A.">
        <title>Genome analysis of the smallest free-living eukaryote Ostreococcus tauri unveils many unique features.</title>
        <authorList>
            <person name="Derelle E."/>
            <person name="Ferraz C."/>
            <person name="Rombauts S."/>
            <person name="Rouze P."/>
            <person name="Worden A.Z."/>
            <person name="Robbens S."/>
            <person name="Partensky F."/>
            <person name="Degroeve S."/>
            <person name="Echeynie S."/>
            <person name="Cooke R."/>
            <person name="Saeys Y."/>
            <person name="Wuyts J."/>
            <person name="Jabbari K."/>
            <person name="Bowler C."/>
            <person name="Panaud O."/>
            <person name="Piegu B."/>
            <person name="Ball S.G."/>
            <person name="Ral J.-P."/>
            <person name="Bouget F.-Y."/>
            <person name="Piganeau G."/>
            <person name="De Baets B."/>
            <person name="Picard A."/>
            <person name="Delseny M."/>
            <person name="Demaille J."/>
            <person name="Van de Peer Y."/>
            <person name="Moreau H."/>
        </authorList>
    </citation>
    <scope>NUCLEOTIDE SEQUENCE [LARGE SCALE GENOMIC DNA]</scope>
    <source>
        <strain evidence="1 3">OTTH0595</strain>
    </source>
</reference>
<dbReference type="OrthoDB" id="514937at2759"/>